<reference evidence="1" key="1">
    <citation type="submission" date="2021-06" db="EMBL/GenBank/DDBJ databases">
        <authorList>
            <person name="Kallberg Y."/>
            <person name="Tangrot J."/>
            <person name="Rosling A."/>
        </authorList>
    </citation>
    <scope>NUCLEOTIDE SEQUENCE</scope>
    <source>
        <strain evidence="1">MA453B</strain>
    </source>
</reference>
<name>A0A9N9NQ29_9GLOM</name>
<protein>
    <submittedName>
        <fullName evidence="1">24773_t:CDS:1</fullName>
    </submittedName>
</protein>
<proteinExistence type="predicted"/>
<dbReference type="EMBL" id="CAJVPY010016923">
    <property type="protein sequence ID" value="CAG8759464.1"/>
    <property type="molecule type" value="Genomic_DNA"/>
</dbReference>
<sequence>MWTDNQANAEAIYNGYYRQPEINNIIAQIYQAQIQGCFSVKFEYIPGRANSQADLLSRNRHREFLKHNPTARYLHLIIPSEYSDLI</sequence>
<comment type="caution">
    <text evidence="1">The sequence shown here is derived from an EMBL/GenBank/DDBJ whole genome shotgun (WGS) entry which is preliminary data.</text>
</comment>
<evidence type="ECO:0000313" key="2">
    <source>
        <dbReference type="Proteomes" id="UP000789405"/>
    </source>
</evidence>
<gene>
    <name evidence="1" type="ORF">DERYTH_LOCUS17677</name>
</gene>
<dbReference type="Proteomes" id="UP000789405">
    <property type="component" value="Unassembled WGS sequence"/>
</dbReference>
<accession>A0A9N9NQ29</accession>
<feature type="non-terminal residue" evidence="1">
    <location>
        <position position="86"/>
    </location>
</feature>
<keyword evidence="2" id="KW-1185">Reference proteome</keyword>
<organism evidence="1 2">
    <name type="scientific">Dentiscutata erythropus</name>
    <dbReference type="NCBI Taxonomy" id="1348616"/>
    <lineage>
        <taxon>Eukaryota</taxon>
        <taxon>Fungi</taxon>
        <taxon>Fungi incertae sedis</taxon>
        <taxon>Mucoromycota</taxon>
        <taxon>Glomeromycotina</taxon>
        <taxon>Glomeromycetes</taxon>
        <taxon>Diversisporales</taxon>
        <taxon>Gigasporaceae</taxon>
        <taxon>Dentiscutata</taxon>
    </lineage>
</organism>
<dbReference type="AlphaFoldDB" id="A0A9N9NQ29"/>
<evidence type="ECO:0000313" key="1">
    <source>
        <dbReference type="EMBL" id="CAG8759464.1"/>
    </source>
</evidence>